<keyword evidence="4" id="KW-1185">Reference proteome</keyword>
<keyword evidence="1" id="KW-0472">Membrane</keyword>
<name>A0A1H2VF10_9PSEU</name>
<keyword evidence="1" id="KW-1133">Transmembrane helix</keyword>
<feature type="transmembrane region" description="Helical" evidence="1">
    <location>
        <begin position="60"/>
        <end position="81"/>
    </location>
</feature>
<reference evidence="4" key="1">
    <citation type="submission" date="2016-10" db="EMBL/GenBank/DDBJ databases">
        <authorList>
            <person name="Varghese N."/>
            <person name="Submissions S."/>
        </authorList>
    </citation>
    <scope>NUCLEOTIDE SEQUENCE [LARGE SCALE GENOMIC DNA]</scope>
    <source>
        <strain evidence="4">CGMCC 4.3530</strain>
    </source>
</reference>
<organism evidence="3 4">
    <name type="scientific">Saccharopolyspora shandongensis</name>
    <dbReference type="NCBI Taxonomy" id="418495"/>
    <lineage>
        <taxon>Bacteria</taxon>
        <taxon>Bacillati</taxon>
        <taxon>Actinomycetota</taxon>
        <taxon>Actinomycetes</taxon>
        <taxon>Pseudonocardiales</taxon>
        <taxon>Pseudonocardiaceae</taxon>
        <taxon>Saccharopolyspora</taxon>
    </lineage>
</organism>
<accession>A0A1H2VF10</accession>
<dbReference type="EMBL" id="FNOK01000004">
    <property type="protein sequence ID" value="SDW66908.1"/>
    <property type="molecule type" value="Genomic_DNA"/>
</dbReference>
<evidence type="ECO:0000256" key="1">
    <source>
        <dbReference type="SAM" id="Phobius"/>
    </source>
</evidence>
<evidence type="ECO:0000313" key="4">
    <source>
        <dbReference type="Proteomes" id="UP000199529"/>
    </source>
</evidence>
<gene>
    <name evidence="3" type="ORF">SAMN05216215_1004298</name>
</gene>
<keyword evidence="1" id="KW-0812">Transmembrane</keyword>
<feature type="transmembrane region" description="Helical" evidence="1">
    <location>
        <begin position="25"/>
        <end position="48"/>
    </location>
</feature>
<dbReference type="OrthoDB" id="3354538at2"/>
<dbReference type="STRING" id="418495.SAMN05216215_1004298"/>
<dbReference type="Pfam" id="PF03703">
    <property type="entry name" value="bPH_2"/>
    <property type="match status" value="1"/>
</dbReference>
<sequence length="190" mass="21484">MFAPRDPDEYLLDSERRVIRVRRHWAVLVWDLFEAAGLLVGLVMVSYLVPEGSGGLVQNILWYVGLIILIRFAYQVLDWYVERVVVTDKRFLITTGIFTTNVAMMPITKVTDLTFARTLMGRVFGYGTLVVESAGQIQALNRIDYVPNPTEVEDAISALVFGDKKGQQQDRFSMLKARRAAVGKRKAAKL</sequence>
<proteinExistence type="predicted"/>
<dbReference type="Proteomes" id="UP000199529">
    <property type="component" value="Unassembled WGS sequence"/>
</dbReference>
<evidence type="ECO:0000259" key="2">
    <source>
        <dbReference type="Pfam" id="PF03703"/>
    </source>
</evidence>
<dbReference type="AlphaFoldDB" id="A0A1H2VF10"/>
<dbReference type="PANTHER" id="PTHR37938:SF1">
    <property type="entry name" value="BLL0215 PROTEIN"/>
    <property type="match status" value="1"/>
</dbReference>
<protein>
    <submittedName>
        <fullName evidence="3">Membrane protein YdbS, contains bPH2 (Pleckstrin homology) domain</fullName>
    </submittedName>
</protein>
<feature type="domain" description="YdbS-like PH" evidence="2">
    <location>
        <begin position="83"/>
        <end position="155"/>
    </location>
</feature>
<dbReference type="RefSeq" id="WP_093262327.1">
    <property type="nucleotide sequence ID" value="NZ_FNOK01000004.1"/>
</dbReference>
<dbReference type="PANTHER" id="PTHR37938">
    <property type="entry name" value="BLL0215 PROTEIN"/>
    <property type="match status" value="1"/>
</dbReference>
<evidence type="ECO:0000313" key="3">
    <source>
        <dbReference type="EMBL" id="SDW66908.1"/>
    </source>
</evidence>
<dbReference type="InterPro" id="IPR005182">
    <property type="entry name" value="YdbS-like_PH"/>
</dbReference>